<dbReference type="GO" id="GO:0005634">
    <property type="term" value="C:nucleus"/>
    <property type="evidence" value="ECO:0007669"/>
    <property type="project" value="UniProtKB-SubCell"/>
</dbReference>
<dbReference type="SUPFAM" id="SSF57667">
    <property type="entry name" value="beta-beta-alpha zinc fingers"/>
    <property type="match status" value="1"/>
</dbReference>
<feature type="compositionally biased region" description="Basic and acidic residues" evidence="8">
    <location>
        <begin position="1"/>
        <end position="10"/>
    </location>
</feature>
<evidence type="ECO:0000256" key="8">
    <source>
        <dbReference type="SAM" id="MobiDB-lite"/>
    </source>
</evidence>
<gene>
    <name evidence="10" type="primary">Znf93</name>
    <name evidence="10" type="ORF">INDMAC_R08766</name>
</gene>
<evidence type="ECO:0000259" key="9">
    <source>
        <dbReference type="PROSITE" id="PS50157"/>
    </source>
</evidence>
<dbReference type="Proteomes" id="UP000557230">
    <property type="component" value="Unassembled WGS sequence"/>
</dbReference>
<evidence type="ECO:0000256" key="6">
    <source>
        <dbReference type="ARBA" id="ARBA00023242"/>
    </source>
</evidence>
<dbReference type="PROSITE" id="PS00028">
    <property type="entry name" value="ZINC_FINGER_C2H2_1"/>
    <property type="match status" value="1"/>
</dbReference>
<dbReference type="PANTHER" id="PTHR23226:SF416">
    <property type="entry name" value="FI01424P"/>
    <property type="match status" value="1"/>
</dbReference>
<dbReference type="GO" id="GO:0000981">
    <property type="term" value="F:DNA-binding transcription factor activity, RNA polymerase II-specific"/>
    <property type="evidence" value="ECO:0007669"/>
    <property type="project" value="TreeGrafter"/>
</dbReference>
<protein>
    <submittedName>
        <fullName evidence="10">ZNF93 protein</fullName>
    </submittedName>
</protein>
<evidence type="ECO:0000313" key="11">
    <source>
        <dbReference type="Proteomes" id="UP000557230"/>
    </source>
</evidence>
<feature type="non-terminal residue" evidence="10">
    <location>
        <position position="54"/>
    </location>
</feature>
<proteinExistence type="predicted"/>
<evidence type="ECO:0000256" key="4">
    <source>
        <dbReference type="ARBA" id="ARBA00022771"/>
    </source>
</evidence>
<keyword evidence="3" id="KW-0677">Repeat</keyword>
<evidence type="ECO:0000256" key="3">
    <source>
        <dbReference type="ARBA" id="ARBA00022737"/>
    </source>
</evidence>
<comment type="subcellular location">
    <subcellularLocation>
        <location evidence="1">Nucleus</location>
    </subcellularLocation>
</comment>
<evidence type="ECO:0000256" key="5">
    <source>
        <dbReference type="ARBA" id="ARBA00022833"/>
    </source>
</evidence>
<evidence type="ECO:0000256" key="1">
    <source>
        <dbReference type="ARBA" id="ARBA00004123"/>
    </source>
</evidence>
<dbReference type="InterPro" id="IPR036236">
    <property type="entry name" value="Znf_C2H2_sf"/>
</dbReference>
<dbReference type="EMBL" id="VXBD01008512">
    <property type="protein sequence ID" value="NXN13716.1"/>
    <property type="molecule type" value="Genomic_DNA"/>
</dbReference>
<feature type="region of interest" description="Disordered" evidence="8">
    <location>
        <begin position="1"/>
        <end position="23"/>
    </location>
</feature>
<dbReference type="OrthoDB" id="9244803at2759"/>
<dbReference type="FunFam" id="3.30.160.60:FF:002343">
    <property type="entry name" value="Zinc finger protein 33A"/>
    <property type="match status" value="1"/>
</dbReference>
<organism evidence="10 11">
    <name type="scientific">Indicator maculatus</name>
    <name type="common">spotted honeyguide</name>
    <dbReference type="NCBI Taxonomy" id="545262"/>
    <lineage>
        <taxon>Eukaryota</taxon>
        <taxon>Metazoa</taxon>
        <taxon>Chordata</taxon>
        <taxon>Craniata</taxon>
        <taxon>Vertebrata</taxon>
        <taxon>Euteleostomi</taxon>
        <taxon>Archelosauria</taxon>
        <taxon>Archosauria</taxon>
        <taxon>Dinosauria</taxon>
        <taxon>Saurischia</taxon>
        <taxon>Theropoda</taxon>
        <taxon>Coelurosauria</taxon>
        <taxon>Aves</taxon>
        <taxon>Neognathae</taxon>
        <taxon>Neoaves</taxon>
        <taxon>Telluraves</taxon>
        <taxon>Coraciimorphae</taxon>
        <taxon>Piciformes</taxon>
        <taxon>Indicatoridae</taxon>
        <taxon>Indicator</taxon>
    </lineage>
</organism>
<keyword evidence="11" id="KW-1185">Reference proteome</keyword>
<sequence length="54" mass="6290">CAEHGRRCSDHSTLAKHQSLHAEEQPHICVECGDSFRWSSALSMHLRIHRRERP</sequence>
<feature type="domain" description="C2H2-type" evidence="9">
    <location>
        <begin position="27"/>
        <end position="54"/>
    </location>
</feature>
<dbReference type="GO" id="GO:0008270">
    <property type="term" value="F:zinc ion binding"/>
    <property type="evidence" value="ECO:0007669"/>
    <property type="project" value="UniProtKB-KW"/>
</dbReference>
<keyword evidence="2" id="KW-0479">Metal-binding</keyword>
<keyword evidence="6" id="KW-0539">Nucleus</keyword>
<evidence type="ECO:0000256" key="7">
    <source>
        <dbReference type="PROSITE-ProRule" id="PRU00042"/>
    </source>
</evidence>
<reference evidence="10 11" key="1">
    <citation type="submission" date="2019-09" db="EMBL/GenBank/DDBJ databases">
        <title>Bird 10,000 Genomes (B10K) Project - Family phase.</title>
        <authorList>
            <person name="Zhang G."/>
        </authorList>
    </citation>
    <scope>NUCLEOTIDE SEQUENCE [LARGE SCALE GENOMIC DNA]</scope>
    <source>
        <strain evidence="10">B10K-DU-001-78</strain>
        <tissue evidence="10">Muscle</tissue>
    </source>
</reference>
<evidence type="ECO:0000313" key="10">
    <source>
        <dbReference type="EMBL" id="NXN13716.1"/>
    </source>
</evidence>
<dbReference type="Gene3D" id="3.30.160.60">
    <property type="entry name" value="Classic Zinc Finger"/>
    <property type="match status" value="1"/>
</dbReference>
<dbReference type="InterPro" id="IPR013087">
    <property type="entry name" value="Znf_C2H2_type"/>
</dbReference>
<evidence type="ECO:0000256" key="2">
    <source>
        <dbReference type="ARBA" id="ARBA00022723"/>
    </source>
</evidence>
<dbReference type="PROSITE" id="PS50157">
    <property type="entry name" value="ZINC_FINGER_C2H2_2"/>
    <property type="match status" value="2"/>
</dbReference>
<keyword evidence="5" id="KW-0862">Zinc</keyword>
<accession>A0A7L1GKN9</accession>
<comment type="caution">
    <text evidence="10">The sequence shown here is derived from an EMBL/GenBank/DDBJ whole genome shotgun (WGS) entry which is preliminary data.</text>
</comment>
<name>A0A7L1GKN9_9PICI</name>
<dbReference type="AlphaFoldDB" id="A0A7L1GKN9"/>
<feature type="non-terminal residue" evidence="10">
    <location>
        <position position="1"/>
    </location>
</feature>
<keyword evidence="4 7" id="KW-0863">Zinc-finger</keyword>
<dbReference type="GO" id="GO:0000978">
    <property type="term" value="F:RNA polymerase II cis-regulatory region sequence-specific DNA binding"/>
    <property type="evidence" value="ECO:0007669"/>
    <property type="project" value="TreeGrafter"/>
</dbReference>
<dbReference type="PANTHER" id="PTHR23226">
    <property type="entry name" value="ZINC FINGER AND SCAN DOMAIN-CONTAINING"/>
    <property type="match status" value="1"/>
</dbReference>
<feature type="domain" description="C2H2-type" evidence="9">
    <location>
        <begin position="1"/>
        <end position="26"/>
    </location>
</feature>